<dbReference type="InterPro" id="IPR000045">
    <property type="entry name" value="Prepilin_IV_endopep_pep"/>
</dbReference>
<keyword evidence="9" id="KW-0808">Transferase</keyword>
<keyword evidence="14" id="KW-1185">Reference proteome</keyword>
<dbReference type="PANTHER" id="PTHR30487:SF0">
    <property type="entry name" value="PREPILIN LEADER PEPTIDASE_N-METHYLTRANSFERASE-RELATED"/>
    <property type="match status" value="1"/>
</dbReference>
<feature type="transmembrane region" description="Helical" evidence="10">
    <location>
        <begin position="74"/>
        <end position="93"/>
    </location>
</feature>
<evidence type="ECO:0000313" key="13">
    <source>
        <dbReference type="EMBL" id="MDO7882851.1"/>
    </source>
</evidence>
<evidence type="ECO:0000256" key="6">
    <source>
        <dbReference type="ARBA" id="ARBA00022989"/>
    </source>
</evidence>
<comment type="similarity">
    <text evidence="2 8">Belongs to the peptidase A24 family.</text>
</comment>
<dbReference type="EMBL" id="JAUQUB010000002">
    <property type="protein sequence ID" value="MDO7882851.1"/>
    <property type="molecule type" value="Genomic_DNA"/>
</dbReference>
<feature type="transmembrane region" description="Helical" evidence="10">
    <location>
        <begin position="191"/>
        <end position="209"/>
    </location>
</feature>
<evidence type="ECO:0000256" key="5">
    <source>
        <dbReference type="ARBA" id="ARBA00022692"/>
    </source>
</evidence>
<keyword evidence="9" id="KW-0378">Hydrolase</keyword>
<evidence type="ECO:0000256" key="1">
    <source>
        <dbReference type="ARBA" id="ARBA00004429"/>
    </source>
</evidence>
<comment type="caution">
    <text evidence="13">The sequence shown here is derived from an EMBL/GenBank/DDBJ whole genome shotgun (WGS) entry which is preliminary data.</text>
</comment>
<evidence type="ECO:0000259" key="12">
    <source>
        <dbReference type="Pfam" id="PF06750"/>
    </source>
</evidence>
<evidence type="ECO:0000256" key="8">
    <source>
        <dbReference type="RuleBase" id="RU003793"/>
    </source>
</evidence>
<feature type="transmembrane region" description="Helical" evidence="10">
    <location>
        <begin position="6"/>
        <end position="25"/>
    </location>
</feature>
<gene>
    <name evidence="13" type="ORF">Q5716_11500</name>
</gene>
<evidence type="ECO:0000256" key="10">
    <source>
        <dbReference type="SAM" id="Phobius"/>
    </source>
</evidence>
<keyword evidence="5 9" id="KW-0812">Transmembrane</keyword>
<keyword evidence="7 10" id="KW-0472">Membrane</keyword>
<comment type="catalytic activity">
    <reaction evidence="9">
        <text>Typically cleaves a -Gly-|-Phe- bond to release an N-terminal, basic peptide of 5-8 residues from type IV prepilin, and then N-methylates the new N-terminal amino group, the methyl donor being S-adenosyl-L-methionine.</text>
        <dbReference type="EC" id="3.4.23.43"/>
    </reaction>
</comment>
<evidence type="ECO:0000256" key="7">
    <source>
        <dbReference type="ARBA" id="ARBA00023136"/>
    </source>
</evidence>
<evidence type="ECO:0000256" key="4">
    <source>
        <dbReference type="ARBA" id="ARBA00022519"/>
    </source>
</evidence>
<keyword evidence="9" id="KW-0489">Methyltransferase</keyword>
<dbReference type="InterPro" id="IPR014032">
    <property type="entry name" value="Peptidase_A24A_bac"/>
</dbReference>
<keyword evidence="6 10" id="KW-1133">Transmembrane helix</keyword>
<comment type="function">
    <text evidence="9">Plays an essential role in type IV pili and type II pseudopili formation by proteolytically removing the leader sequence from substrate proteins and subsequently monomethylating the alpha-amino group of the newly exposed N-terminal phenylalanine.</text>
</comment>
<keyword evidence="3" id="KW-1003">Cell membrane</keyword>
<dbReference type="InterPro" id="IPR050882">
    <property type="entry name" value="Prepilin_peptidase/N-MTase"/>
</dbReference>
<reference evidence="13 14" key="1">
    <citation type="submission" date="2023-07" db="EMBL/GenBank/DDBJ databases">
        <title>Protaetiibacter sp. nov WY-16 isolated from soil.</title>
        <authorList>
            <person name="Liu B."/>
            <person name="Wan Y."/>
        </authorList>
    </citation>
    <scope>NUCLEOTIDE SEQUENCE [LARGE SCALE GENOMIC DNA]</scope>
    <source>
        <strain evidence="13 14">WY-16</strain>
    </source>
</reference>
<dbReference type="Gene3D" id="1.20.120.1220">
    <property type="match status" value="1"/>
</dbReference>
<accession>A0ABT9BSS5</accession>
<evidence type="ECO:0000256" key="3">
    <source>
        <dbReference type="ARBA" id="ARBA00022475"/>
    </source>
</evidence>
<dbReference type="PRINTS" id="PR00864">
    <property type="entry name" value="PREPILNPTASE"/>
</dbReference>
<dbReference type="Pfam" id="PF01478">
    <property type="entry name" value="Peptidase_A24"/>
    <property type="match status" value="1"/>
</dbReference>
<dbReference type="Pfam" id="PF06750">
    <property type="entry name" value="A24_N_bact"/>
    <property type="match status" value="1"/>
</dbReference>
<feature type="transmembrane region" description="Helical" evidence="10">
    <location>
        <begin position="245"/>
        <end position="267"/>
    </location>
</feature>
<evidence type="ECO:0000259" key="11">
    <source>
        <dbReference type="Pfam" id="PF01478"/>
    </source>
</evidence>
<feature type="transmembrane region" description="Helical" evidence="10">
    <location>
        <begin position="105"/>
        <end position="128"/>
    </location>
</feature>
<comment type="subcellular location">
    <subcellularLocation>
        <location evidence="1">Cell inner membrane</location>
        <topology evidence="1">Multi-pass membrane protein</topology>
    </subcellularLocation>
    <subcellularLocation>
        <location evidence="9">Cell membrane</location>
        <topology evidence="9">Multi-pass membrane protein</topology>
    </subcellularLocation>
</comment>
<proteinExistence type="inferred from homology"/>
<dbReference type="PANTHER" id="PTHR30487">
    <property type="entry name" value="TYPE 4 PREPILIN-LIKE PROTEINS LEADER PEPTIDE-PROCESSING ENZYME"/>
    <property type="match status" value="1"/>
</dbReference>
<evidence type="ECO:0000256" key="9">
    <source>
        <dbReference type="RuleBase" id="RU003794"/>
    </source>
</evidence>
<keyword evidence="9" id="KW-0645">Protease</keyword>
<organism evidence="13 14">
    <name type="scientific">Antiquaquibacter soli</name>
    <dbReference type="NCBI Taxonomy" id="3064523"/>
    <lineage>
        <taxon>Bacteria</taxon>
        <taxon>Bacillati</taxon>
        <taxon>Actinomycetota</taxon>
        <taxon>Actinomycetes</taxon>
        <taxon>Micrococcales</taxon>
        <taxon>Microbacteriaceae</taxon>
        <taxon>Antiquaquibacter</taxon>
    </lineage>
</organism>
<protein>
    <recommendedName>
        <fullName evidence="9">Prepilin leader peptidase/N-methyltransferase</fullName>
        <ecNumber evidence="9">2.1.1.-</ecNumber>
        <ecNumber evidence="9">3.4.23.43</ecNumber>
    </recommendedName>
</protein>
<feature type="transmembrane region" description="Helical" evidence="10">
    <location>
        <begin position="135"/>
        <end position="157"/>
    </location>
</feature>
<keyword evidence="4" id="KW-0997">Cell inner membrane</keyword>
<dbReference type="Proteomes" id="UP001241072">
    <property type="component" value="Unassembled WGS sequence"/>
</dbReference>
<name>A0ABT9BSS5_9MICO</name>
<evidence type="ECO:0000256" key="2">
    <source>
        <dbReference type="ARBA" id="ARBA00005801"/>
    </source>
</evidence>
<feature type="domain" description="Prepilin type IV endopeptidase peptidase" evidence="11">
    <location>
        <begin position="117"/>
        <end position="228"/>
    </location>
</feature>
<keyword evidence="9" id="KW-0511">Multifunctional enzyme</keyword>
<dbReference type="EC" id="2.1.1.-" evidence="9"/>
<evidence type="ECO:0000313" key="14">
    <source>
        <dbReference type="Proteomes" id="UP001241072"/>
    </source>
</evidence>
<feature type="transmembrane region" description="Helical" evidence="10">
    <location>
        <begin position="163"/>
        <end position="184"/>
    </location>
</feature>
<dbReference type="EC" id="3.4.23.43" evidence="9"/>
<feature type="transmembrane region" description="Helical" evidence="10">
    <location>
        <begin position="215"/>
        <end position="233"/>
    </location>
</feature>
<dbReference type="InterPro" id="IPR010627">
    <property type="entry name" value="Prepilin_pept_A24_N"/>
</dbReference>
<feature type="domain" description="Prepilin peptidase A24 N-terminal" evidence="12">
    <location>
        <begin position="10"/>
        <end position="92"/>
    </location>
</feature>
<dbReference type="RefSeq" id="WP_305003283.1">
    <property type="nucleotide sequence ID" value="NZ_JAUQUB010000002.1"/>
</dbReference>
<sequence>MIAAIALGAFGTLIGSFLNVVIYRVPAGRSIVSPPSACGSCGHEVRPYDNIPLVSWLLLRGKCRDCGAPISARYPLVELGAAVFFAVVALRFIPSIPVGEGGLEIAAGVLSLVAFLYLAAISLVLALIDLDVQRLPNVIVLPAYAVGAVLLGTAALLVGDLAALGRAALGAIILGGAYLLIAVIRPGGMGFGDVKLAGALGLFLAWLGWDALAVGALAGFVMGGLFGLALLLFRRAGRSTGIPYGPWMLAGAWLGILAGHPLATWYLSLFGLGEP</sequence>